<reference evidence="3 4" key="1">
    <citation type="journal article" date="2018" name="Front. Plant Sci.">
        <title>Red Clover (Trifolium pratense) and Zigzag Clover (T. medium) - A Picture of Genomic Similarities and Differences.</title>
        <authorList>
            <person name="Dluhosova J."/>
            <person name="Istvanek J."/>
            <person name="Nedelnik J."/>
            <person name="Repkova J."/>
        </authorList>
    </citation>
    <scope>NUCLEOTIDE SEQUENCE [LARGE SCALE GENOMIC DNA]</scope>
    <source>
        <strain evidence="4">cv. 10/8</strain>
        <tissue evidence="3">Leaf</tissue>
    </source>
</reference>
<accession>A0A392LZ18</accession>
<comment type="caution">
    <text evidence="3">The sequence shown here is derived from an EMBL/GenBank/DDBJ whole genome shotgun (WGS) entry which is preliminary data.</text>
</comment>
<dbReference type="EMBL" id="LXQA010000784">
    <property type="protein sequence ID" value="MCH80195.1"/>
    <property type="molecule type" value="Genomic_DNA"/>
</dbReference>
<evidence type="ECO:0000313" key="3">
    <source>
        <dbReference type="EMBL" id="MCH80195.1"/>
    </source>
</evidence>
<feature type="region of interest" description="Disordered" evidence="2">
    <location>
        <begin position="245"/>
        <end position="311"/>
    </location>
</feature>
<keyword evidence="1" id="KW-0175">Coiled coil</keyword>
<organism evidence="3 4">
    <name type="scientific">Trifolium medium</name>
    <dbReference type="NCBI Taxonomy" id="97028"/>
    <lineage>
        <taxon>Eukaryota</taxon>
        <taxon>Viridiplantae</taxon>
        <taxon>Streptophyta</taxon>
        <taxon>Embryophyta</taxon>
        <taxon>Tracheophyta</taxon>
        <taxon>Spermatophyta</taxon>
        <taxon>Magnoliopsida</taxon>
        <taxon>eudicotyledons</taxon>
        <taxon>Gunneridae</taxon>
        <taxon>Pentapetalae</taxon>
        <taxon>rosids</taxon>
        <taxon>fabids</taxon>
        <taxon>Fabales</taxon>
        <taxon>Fabaceae</taxon>
        <taxon>Papilionoideae</taxon>
        <taxon>50 kb inversion clade</taxon>
        <taxon>NPAAA clade</taxon>
        <taxon>Hologalegina</taxon>
        <taxon>IRL clade</taxon>
        <taxon>Trifolieae</taxon>
        <taxon>Trifolium</taxon>
    </lineage>
</organism>
<name>A0A392LZ18_9FABA</name>
<evidence type="ECO:0000256" key="1">
    <source>
        <dbReference type="SAM" id="Coils"/>
    </source>
</evidence>
<sequence length="446" mass="49787">MAEEQPQPSSSNPQLDYSWVADEPHHIVSVFVDCEGVPEDLFTEIQTPPTEDWEVRIPGNRRRICTAWGWGTIHILSQLHPNSLGFLRVFEMTASYLGMMPTVPLFFHAFGLQRSCPKGEKAKGKAPKGTKQEPSKYGWVSFKLRKGLFKMYEESVRGFKEKYYAVLLITSNGWMSIVYLGPKKDEHNRVVIGLDGNPVEEDYAWLVAFVGSFPANLWEDSEGNPLLDIDMTIAQARLRQAKKAKNKKMAAGGLGTSTTMPSGTPSGDVSPTPSIEITHEKRGRGEDLEDTTSRKNQKVDAAGGSLGTGLHRLQPGVPADDLVLPPALRALKNEIADSSVAIFKLLEVVNYLNDRECQYLKKRDVARKKVNDLGQKLTEMKVSFNDYKEKYSLQETLITDLQNVEGKLAEVVKERDALALEVKELKEKIVGLEERLKSPIEVTVIG</sequence>
<protein>
    <submittedName>
        <fullName evidence="3">Uncharacterized protein</fullName>
    </submittedName>
</protein>
<feature type="compositionally biased region" description="Low complexity" evidence="2">
    <location>
        <begin position="256"/>
        <end position="267"/>
    </location>
</feature>
<feature type="coiled-coil region" evidence="1">
    <location>
        <begin position="401"/>
        <end position="435"/>
    </location>
</feature>
<dbReference type="Proteomes" id="UP000265520">
    <property type="component" value="Unassembled WGS sequence"/>
</dbReference>
<gene>
    <name evidence="3" type="ORF">A2U01_0000959</name>
</gene>
<evidence type="ECO:0000313" key="4">
    <source>
        <dbReference type="Proteomes" id="UP000265520"/>
    </source>
</evidence>
<evidence type="ECO:0000256" key="2">
    <source>
        <dbReference type="SAM" id="MobiDB-lite"/>
    </source>
</evidence>
<feature type="compositionally biased region" description="Basic and acidic residues" evidence="2">
    <location>
        <begin position="277"/>
        <end position="286"/>
    </location>
</feature>
<proteinExistence type="predicted"/>
<dbReference type="AlphaFoldDB" id="A0A392LZ18"/>
<keyword evidence="4" id="KW-1185">Reference proteome</keyword>